<dbReference type="PROSITE" id="PS51778">
    <property type="entry name" value="VAST"/>
    <property type="match status" value="1"/>
</dbReference>
<dbReference type="GO" id="GO:0005886">
    <property type="term" value="C:plasma membrane"/>
    <property type="evidence" value="ECO:0007669"/>
    <property type="project" value="TreeGrafter"/>
</dbReference>
<feature type="domain" description="Phorbol-ester/DAG-type" evidence="7">
    <location>
        <begin position="385"/>
        <end position="435"/>
    </location>
</feature>
<keyword evidence="6" id="KW-1133">Transmembrane helix</keyword>
<keyword evidence="6" id="KW-0812">Transmembrane</keyword>
<dbReference type="GO" id="GO:0032934">
    <property type="term" value="F:sterol binding"/>
    <property type="evidence" value="ECO:0007669"/>
    <property type="project" value="TreeGrafter"/>
</dbReference>
<dbReference type="GO" id="GO:0046872">
    <property type="term" value="F:metal ion binding"/>
    <property type="evidence" value="ECO:0007669"/>
    <property type="project" value="UniProtKB-KW"/>
</dbReference>
<dbReference type="InParanoid" id="A0A0D2X3M9"/>
<evidence type="ECO:0008006" key="11">
    <source>
        <dbReference type="Google" id="ProtNLM"/>
    </source>
</evidence>
<keyword evidence="10" id="KW-1185">Reference proteome</keyword>
<evidence type="ECO:0000259" key="7">
    <source>
        <dbReference type="PROSITE" id="PS50081"/>
    </source>
</evidence>
<dbReference type="PANTHER" id="PTHR23319">
    <property type="entry name" value="GRAM DOMAIN CONTAINING 1B, ISOFORM E"/>
    <property type="match status" value="1"/>
</dbReference>
<proteinExistence type="predicted"/>
<feature type="compositionally biased region" description="Acidic residues" evidence="5">
    <location>
        <begin position="546"/>
        <end position="560"/>
    </location>
</feature>
<dbReference type="GO" id="GO:0140268">
    <property type="term" value="C:endoplasmic reticulum-plasma membrane contact site"/>
    <property type="evidence" value="ECO:0007669"/>
    <property type="project" value="TreeGrafter"/>
</dbReference>
<dbReference type="GO" id="GO:0005789">
    <property type="term" value="C:endoplasmic reticulum membrane"/>
    <property type="evidence" value="ECO:0007669"/>
    <property type="project" value="TreeGrafter"/>
</dbReference>
<feature type="compositionally biased region" description="Low complexity" evidence="5">
    <location>
        <begin position="75"/>
        <end position="84"/>
    </location>
</feature>
<reference evidence="10" key="1">
    <citation type="submission" date="2011-02" db="EMBL/GenBank/DDBJ databases">
        <title>The Genome Sequence of Capsaspora owczarzaki ATCC 30864.</title>
        <authorList>
            <person name="Russ C."/>
            <person name="Cuomo C."/>
            <person name="Burger G."/>
            <person name="Gray M.W."/>
            <person name="Holland P.W.H."/>
            <person name="King N."/>
            <person name="Lang F.B.F."/>
            <person name="Roger A.J."/>
            <person name="Ruiz-Trillo I."/>
            <person name="Young S.K."/>
            <person name="Zeng Q."/>
            <person name="Gargeya S."/>
            <person name="Alvarado L."/>
            <person name="Berlin A."/>
            <person name="Chapman S.B."/>
            <person name="Chen Z."/>
            <person name="Freedman E."/>
            <person name="Gellesch M."/>
            <person name="Goldberg J."/>
            <person name="Griggs A."/>
            <person name="Gujja S."/>
            <person name="Heilman E."/>
            <person name="Heiman D."/>
            <person name="Howarth C."/>
            <person name="Mehta T."/>
            <person name="Neiman D."/>
            <person name="Pearson M."/>
            <person name="Roberts A."/>
            <person name="Saif S."/>
            <person name="Shea T."/>
            <person name="Shenoy N."/>
            <person name="Sisk P."/>
            <person name="Stolte C."/>
            <person name="Sykes S."/>
            <person name="White J."/>
            <person name="Yandava C."/>
            <person name="Haas B."/>
            <person name="Nusbaum C."/>
            <person name="Birren B."/>
        </authorList>
    </citation>
    <scope>NUCLEOTIDE SEQUENCE</scope>
    <source>
        <strain evidence="10">ATCC 30864</strain>
    </source>
</reference>
<sequence length="838" mass="90229">MSLIRAQILLVWSVSVKDVECLLLVFFWSMSISSSFVCYVLVLVLFILVEMSRLLHDHNNGASGSPAPAPPPFSPSSSSASSTSMPIPIAAGSARHAQSHHHGFGLSAPTTTGGSSWGGTSSRTNGTPTGSLGAVSSPIFPTILGPASAGLRFEVDGSGSSGFSGLPSTSPPAAAGSAATTITHAQASATTNAGSPYIVNSPITHAVAVERAGSAAPMTSGGNESSNLRASLSQPKRVLEVILPLPPSSGTHVARGLSTEQLVVGGLPESTMLSRAQTPVLEADPQLPSPPLPPGRVRIAYNPQSTSEAMDRMIRSQCKIKRDHEYHLEDADGDVVVIEGSMREGVYTLRMIDTNSGPDESESDEESISVARTAPFGAKIHHTRGHEFVAKHFHAIELCYHCRMPLLGLGKQGYICLKCLTTCHKKCHAEYSIPCGKEPGDLEFKCGACRNYYTEDENSDTACAHHPHLHQKSGVCSRCYLPWNKTNGCVLGRHRPLLSHGKKLIRKNVVGKGFNQLATQLSIDTNIFRKFVRSMSLTKPGASAAIEEDDGDEEDLEPEPVTDPGPEIPRVRCDCTDHYKVAFFARDFPCSVSELFELAFSSPEALVDVEVNALVSFNNVSTTPWQHNVGDALLSESRKRTFTMPLVGRGLGGFGLAKTTICHQNQHIIWKHDRNCFCLEVASVTPDLPMGDSFVNLTRYCVSANSRYSCHALVAGEVKFLKNIRGQNLIVAKSHEGIRSYLLQWGAAVTRHVTIRRNGRLGTPSSTQSLDMMESASNMASSSAQASLGIDEEFERVLPSWLTAVFLYVIVGLLASSIIMYIRIAELTSAIDLMAHDL</sequence>
<feature type="region of interest" description="Disordered" evidence="5">
    <location>
        <begin position="542"/>
        <end position="567"/>
    </location>
</feature>
<dbReference type="GO" id="GO:0032366">
    <property type="term" value="P:intracellular sterol transport"/>
    <property type="evidence" value="ECO:0007669"/>
    <property type="project" value="TreeGrafter"/>
</dbReference>
<evidence type="ECO:0000313" key="9">
    <source>
        <dbReference type="EMBL" id="KJE94589.1"/>
    </source>
</evidence>
<evidence type="ECO:0000256" key="5">
    <source>
        <dbReference type="SAM" id="MobiDB-lite"/>
    </source>
</evidence>
<dbReference type="AlphaFoldDB" id="A0A0D2X3M9"/>
<evidence type="ECO:0000256" key="1">
    <source>
        <dbReference type="ARBA" id="ARBA00004370"/>
    </source>
</evidence>
<dbReference type="STRING" id="595528.A0A0D2X3M9"/>
<dbReference type="GO" id="GO:0120015">
    <property type="term" value="F:sterol transfer activity"/>
    <property type="evidence" value="ECO:0007669"/>
    <property type="project" value="TreeGrafter"/>
</dbReference>
<dbReference type="PROSITE" id="PS50081">
    <property type="entry name" value="ZF_DAG_PE_2"/>
    <property type="match status" value="1"/>
</dbReference>
<dbReference type="PANTHER" id="PTHR23319:SF4">
    <property type="entry name" value="GRAM DOMAIN CONTAINING 1B, ISOFORM E"/>
    <property type="match status" value="1"/>
</dbReference>
<dbReference type="InterPro" id="IPR051482">
    <property type="entry name" value="Cholesterol_transport"/>
</dbReference>
<dbReference type="InterPro" id="IPR031968">
    <property type="entry name" value="VASt"/>
</dbReference>
<evidence type="ECO:0000313" key="10">
    <source>
        <dbReference type="Proteomes" id="UP000008743"/>
    </source>
</evidence>
<keyword evidence="2" id="KW-0479">Metal-binding</keyword>
<name>A0A0D2X3M9_CAPO3</name>
<dbReference type="SUPFAM" id="SSF57889">
    <property type="entry name" value="Cysteine-rich domain"/>
    <property type="match status" value="1"/>
</dbReference>
<evidence type="ECO:0000256" key="4">
    <source>
        <dbReference type="ARBA" id="ARBA00023136"/>
    </source>
</evidence>
<evidence type="ECO:0000259" key="8">
    <source>
        <dbReference type="PROSITE" id="PS51778"/>
    </source>
</evidence>
<protein>
    <recommendedName>
        <fullName evidence="11">Phorbol-ester/DAG-type domain-containing protein</fullName>
    </recommendedName>
</protein>
<dbReference type="InterPro" id="IPR046349">
    <property type="entry name" value="C1-like_sf"/>
</dbReference>
<dbReference type="Proteomes" id="UP000008743">
    <property type="component" value="Unassembled WGS sequence"/>
</dbReference>
<feature type="compositionally biased region" description="Low complexity" evidence="5">
    <location>
        <begin position="107"/>
        <end position="127"/>
    </location>
</feature>
<dbReference type="EMBL" id="KE346367">
    <property type="protein sequence ID" value="KJE94589.1"/>
    <property type="molecule type" value="Genomic_DNA"/>
</dbReference>
<dbReference type="Gene3D" id="3.30.60.20">
    <property type="match status" value="1"/>
</dbReference>
<organism evidence="9 10">
    <name type="scientific">Capsaspora owczarzaki (strain ATCC 30864)</name>
    <dbReference type="NCBI Taxonomy" id="595528"/>
    <lineage>
        <taxon>Eukaryota</taxon>
        <taxon>Filasterea</taxon>
        <taxon>Capsaspora</taxon>
    </lineage>
</organism>
<feature type="domain" description="VASt" evidence="8">
    <location>
        <begin position="578"/>
        <end position="757"/>
    </location>
</feature>
<gene>
    <name evidence="9" type="ORF">CAOG_005215</name>
</gene>
<dbReference type="PROSITE" id="PS00479">
    <property type="entry name" value="ZF_DAG_PE_1"/>
    <property type="match status" value="1"/>
</dbReference>
<dbReference type="Pfam" id="PF16016">
    <property type="entry name" value="VASt"/>
    <property type="match status" value="1"/>
</dbReference>
<feature type="transmembrane region" description="Helical" evidence="6">
    <location>
        <begin position="801"/>
        <end position="822"/>
    </location>
</feature>
<keyword evidence="4 6" id="KW-0472">Membrane</keyword>
<comment type="subcellular location">
    <subcellularLocation>
        <location evidence="1">Membrane</location>
    </subcellularLocation>
</comment>
<dbReference type="OrthoDB" id="2162691at2759"/>
<evidence type="ECO:0000256" key="3">
    <source>
        <dbReference type="ARBA" id="ARBA00022833"/>
    </source>
</evidence>
<dbReference type="Pfam" id="PF00130">
    <property type="entry name" value="C1_1"/>
    <property type="match status" value="1"/>
</dbReference>
<dbReference type="InterPro" id="IPR002219">
    <property type="entry name" value="PKC_DAG/PE"/>
</dbReference>
<feature type="region of interest" description="Disordered" evidence="5">
    <location>
        <begin position="100"/>
        <end position="132"/>
    </location>
</feature>
<accession>A0A0D2X3M9</accession>
<evidence type="ECO:0000256" key="2">
    <source>
        <dbReference type="ARBA" id="ARBA00022723"/>
    </source>
</evidence>
<evidence type="ECO:0000256" key="6">
    <source>
        <dbReference type="SAM" id="Phobius"/>
    </source>
</evidence>
<dbReference type="SMART" id="SM00109">
    <property type="entry name" value="C1"/>
    <property type="match status" value="1"/>
</dbReference>
<feature type="transmembrane region" description="Helical" evidence="6">
    <location>
        <begin position="21"/>
        <end position="49"/>
    </location>
</feature>
<keyword evidence="3" id="KW-0862">Zinc</keyword>
<feature type="region of interest" description="Disordered" evidence="5">
    <location>
        <begin position="61"/>
        <end position="84"/>
    </location>
</feature>